<feature type="domain" description="DUF5641" evidence="1">
    <location>
        <begin position="3"/>
        <end position="54"/>
    </location>
</feature>
<keyword evidence="3" id="KW-1185">Reference proteome</keyword>
<dbReference type="AlphaFoldDB" id="A0AAV4U117"/>
<organism evidence="2 3">
    <name type="scientific">Caerostris extrusa</name>
    <name type="common">Bark spider</name>
    <name type="synonym">Caerostris bankana</name>
    <dbReference type="NCBI Taxonomy" id="172846"/>
    <lineage>
        <taxon>Eukaryota</taxon>
        <taxon>Metazoa</taxon>
        <taxon>Ecdysozoa</taxon>
        <taxon>Arthropoda</taxon>
        <taxon>Chelicerata</taxon>
        <taxon>Arachnida</taxon>
        <taxon>Araneae</taxon>
        <taxon>Araneomorphae</taxon>
        <taxon>Entelegynae</taxon>
        <taxon>Araneoidea</taxon>
        <taxon>Araneidae</taxon>
        <taxon>Caerostris</taxon>
    </lineage>
</organism>
<name>A0AAV4U117_CAEEX</name>
<dbReference type="Proteomes" id="UP001054945">
    <property type="component" value="Unassembled WGS sequence"/>
</dbReference>
<protein>
    <recommendedName>
        <fullName evidence="1">DUF5641 domain-containing protein</fullName>
    </recommendedName>
</protein>
<gene>
    <name evidence="2" type="ORF">CEXT_444261</name>
</gene>
<accession>A0AAV4U117</accession>
<dbReference type="Pfam" id="PF18701">
    <property type="entry name" value="DUF5641"/>
    <property type="match status" value="1"/>
</dbReference>
<sequence>MCQELKVGDIVLLELENKKRVMWPMGKIEKIYSSRDSASRVVQTVVPRSESSAPLTASLQLTRRTFISPFTHRKVPRLFLNAGHLS</sequence>
<evidence type="ECO:0000313" key="3">
    <source>
        <dbReference type="Proteomes" id="UP001054945"/>
    </source>
</evidence>
<reference evidence="2 3" key="1">
    <citation type="submission" date="2021-06" db="EMBL/GenBank/DDBJ databases">
        <title>Caerostris extrusa draft genome.</title>
        <authorList>
            <person name="Kono N."/>
            <person name="Arakawa K."/>
        </authorList>
    </citation>
    <scope>NUCLEOTIDE SEQUENCE [LARGE SCALE GENOMIC DNA]</scope>
</reference>
<evidence type="ECO:0000313" key="2">
    <source>
        <dbReference type="EMBL" id="GIY51433.1"/>
    </source>
</evidence>
<dbReference type="InterPro" id="IPR040676">
    <property type="entry name" value="DUF5641"/>
</dbReference>
<comment type="caution">
    <text evidence="2">The sequence shown here is derived from an EMBL/GenBank/DDBJ whole genome shotgun (WGS) entry which is preliminary data.</text>
</comment>
<proteinExistence type="predicted"/>
<evidence type="ECO:0000259" key="1">
    <source>
        <dbReference type="Pfam" id="PF18701"/>
    </source>
</evidence>
<dbReference type="EMBL" id="BPLR01012107">
    <property type="protein sequence ID" value="GIY51433.1"/>
    <property type="molecule type" value="Genomic_DNA"/>
</dbReference>